<comment type="caution">
    <text evidence="1">The sequence shown here is derived from an EMBL/GenBank/DDBJ whole genome shotgun (WGS) entry which is preliminary data.</text>
</comment>
<dbReference type="Proteomes" id="UP000534870">
    <property type="component" value="Unassembled WGS sequence"/>
</dbReference>
<dbReference type="EMBL" id="JABXXP010000414">
    <property type="protein sequence ID" value="NVN12352.1"/>
    <property type="molecule type" value="Genomic_DNA"/>
</dbReference>
<dbReference type="PROSITE" id="PS51257">
    <property type="entry name" value="PROKAR_LIPOPROTEIN"/>
    <property type="match status" value="1"/>
</dbReference>
<reference evidence="1 2" key="1">
    <citation type="submission" date="2020-06" db="EMBL/GenBank/DDBJ databases">
        <title>Description of novel acetic acid bacteria.</title>
        <authorList>
            <person name="Sombolestani A."/>
        </authorList>
    </citation>
    <scope>NUCLEOTIDE SEQUENCE [LARGE SCALE GENOMIC DNA]</scope>
    <source>
        <strain evidence="1 2">LMG 31431</strain>
    </source>
</reference>
<sequence length="38" mass="3846">MTIRVHAPLLARSAILGAGLLALAGCSNPYDPGQRALG</sequence>
<protein>
    <submittedName>
        <fullName evidence="1">Cell envelope biogenesis protein OmpA</fullName>
    </submittedName>
</protein>
<proteinExistence type="predicted"/>
<evidence type="ECO:0000313" key="2">
    <source>
        <dbReference type="Proteomes" id="UP000534870"/>
    </source>
</evidence>
<name>A0A7Y7M6S3_9PROT</name>
<feature type="non-terminal residue" evidence="1">
    <location>
        <position position="38"/>
    </location>
</feature>
<organism evidence="1 2">
    <name type="scientific">Nguyenibacter vanlangensis</name>
    <dbReference type="NCBI Taxonomy" id="1216886"/>
    <lineage>
        <taxon>Bacteria</taxon>
        <taxon>Pseudomonadati</taxon>
        <taxon>Pseudomonadota</taxon>
        <taxon>Alphaproteobacteria</taxon>
        <taxon>Acetobacterales</taxon>
        <taxon>Acetobacteraceae</taxon>
        <taxon>Nguyenibacter</taxon>
    </lineage>
</organism>
<evidence type="ECO:0000313" key="1">
    <source>
        <dbReference type="EMBL" id="NVN12352.1"/>
    </source>
</evidence>
<dbReference type="AlphaFoldDB" id="A0A7Y7M6S3"/>
<accession>A0A7Y7M6S3</accession>
<gene>
    <name evidence="1" type="ORF">HUK84_14675</name>
</gene>